<protein>
    <recommendedName>
        <fullName evidence="3">DUF4902 domain-containing protein</fullName>
    </recommendedName>
</protein>
<accession>A0A0K6I9S7</accession>
<gene>
    <name evidence="1" type="ORF">Ga0061069_11095</name>
</gene>
<evidence type="ECO:0008006" key="3">
    <source>
        <dbReference type="Google" id="ProtNLM"/>
    </source>
</evidence>
<keyword evidence="2" id="KW-1185">Reference proteome</keyword>
<evidence type="ECO:0000313" key="1">
    <source>
        <dbReference type="EMBL" id="CUA99773.1"/>
    </source>
</evidence>
<dbReference type="EMBL" id="CYHF01000010">
    <property type="protein sequence ID" value="CUA99773.1"/>
    <property type="molecule type" value="Genomic_DNA"/>
</dbReference>
<name>A0A0K6I9S7_9BURK</name>
<dbReference type="STRING" id="339866.GCA_001418255_02655"/>
<reference evidence="2" key="1">
    <citation type="submission" date="2015-08" db="EMBL/GenBank/DDBJ databases">
        <authorList>
            <person name="Varghese N."/>
        </authorList>
    </citation>
    <scope>NUCLEOTIDE SEQUENCE [LARGE SCALE GENOMIC DNA]</scope>
    <source>
        <strain evidence="2">DSM 18181</strain>
    </source>
</reference>
<organism evidence="1 2">
    <name type="scientific">Thiomonas bhubaneswarensis</name>
    <dbReference type="NCBI Taxonomy" id="339866"/>
    <lineage>
        <taxon>Bacteria</taxon>
        <taxon>Pseudomonadati</taxon>
        <taxon>Pseudomonadota</taxon>
        <taxon>Betaproteobacteria</taxon>
        <taxon>Burkholderiales</taxon>
        <taxon>Thiomonas</taxon>
    </lineage>
</organism>
<dbReference type="InterPro" id="IPR032598">
    <property type="entry name" value="RsaM-like"/>
</dbReference>
<dbReference type="Pfam" id="PF16245">
    <property type="entry name" value="DUF4902"/>
    <property type="match status" value="1"/>
</dbReference>
<dbReference type="AlphaFoldDB" id="A0A0K6I9S7"/>
<evidence type="ECO:0000313" key="2">
    <source>
        <dbReference type="Proteomes" id="UP000183649"/>
    </source>
</evidence>
<dbReference type="RefSeq" id="WP_245610065.1">
    <property type="nucleotide sequence ID" value="NZ_CYHF01000010.1"/>
</dbReference>
<proteinExistence type="predicted"/>
<sequence>MMYPTTHDGLAFFQASMMTLSDDGLIRLTVETLRTIPFTHLLSGLDEHDGSPPLCEAASLDTISGYTEWLSPTSPAITLGWDWWLDPSAVPPVYTSVGEPRSNVMIVDAQHRDLGRSRSDAALGMLISTWSWQATVEQHIRSRYA</sequence>
<dbReference type="Proteomes" id="UP000183649">
    <property type="component" value="Unassembled WGS sequence"/>
</dbReference>
<dbReference type="Gene3D" id="3.10.450.610">
    <property type="match status" value="1"/>
</dbReference>